<feature type="domain" description="Sodium/calcium exchanger membrane region" evidence="6">
    <location>
        <begin position="23"/>
        <end position="203"/>
    </location>
</feature>
<evidence type="ECO:0000256" key="3">
    <source>
        <dbReference type="ARBA" id="ARBA00022989"/>
    </source>
</evidence>
<accession>A0ABY3VSA0</accession>
<dbReference type="PANTHER" id="PTHR10846:SF8">
    <property type="entry name" value="INNER MEMBRANE PROTEIN YRBG"/>
    <property type="match status" value="1"/>
</dbReference>
<evidence type="ECO:0000313" key="7">
    <source>
        <dbReference type="EMBL" id="UMB72347.1"/>
    </source>
</evidence>
<evidence type="ECO:0000259" key="6">
    <source>
        <dbReference type="Pfam" id="PF01699"/>
    </source>
</evidence>
<organism evidence="7 8">
    <name type="scientific">Mycobacterium paraterrae</name>
    <dbReference type="NCBI Taxonomy" id="577492"/>
    <lineage>
        <taxon>Bacteria</taxon>
        <taxon>Bacillati</taxon>
        <taxon>Actinomycetota</taxon>
        <taxon>Actinomycetes</taxon>
        <taxon>Mycobacteriales</taxon>
        <taxon>Mycobacteriaceae</taxon>
        <taxon>Mycobacterium</taxon>
    </lineage>
</organism>
<feature type="transmembrane region" description="Helical" evidence="5">
    <location>
        <begin position="53"/>
        <end position="69"/>
    </location>
</feature>
<dbReference type="PROSITE" id="PS51257">
    <property type="entry name" value="PROKAR_LIPOPROTEIN"/>
    <property type="match status" value="1"/>
</dbReference>
<feature type="transmembrane region" description="Helical" evidence="5">
    <location>
        <begin position="192"/>
        <end position="210"/>
    </location>
</feature>
<dbReference type="EMBL" id="CP092488">
    <property type="protein sequence ID" value="UMB72347.1"/>
    <property type="molecule type" value="Genomic_DNA"/>
</dbReference>
<keyword evidence="8" id="KW-1185">Reference proteome</keyword>
<sequence>MGVVRAAFVVGGDEKGGACMAHIVILLACAVAIYLSCEWFVNAVEWLGHRLNLGTMAVGTVLAAFGTALPESVVTLVAVTTGTTADVRYIGVGAAMGGPLVLATVAYGVTGAVLLLRRRARSREKVLVGVGAATLVRRSVIESEDAHSRAGAEFTTSQTERLARDQRWFMAVFVVKVALGLVAFAFKPWLGVLFFAVYGVYFWREVRGGQDSGAAEDLEPLKLQPSASRPATVAVLAQTLGALAVIFVSSQLFVHQLDVIAPMLGLSGAVTALLLSPIATELPEIMNAIIWVRQGKTELALANISGAMMIQATVPSGLGLLFTDWHLDHALLWSGAITMVAITYLLATMRANKLTPTRLAISALLYLVFAAGLVLILA</sequence>
<dbReference type="PANTHER" id="PTHR10846">
    <property type="entry name" value="SODIUM/POTASSIUM/CALCIUM EXCHANGER"/>
    <property type="match status" value="1"/>
</dbReference>
<evidence type="ECO:0000256" key="2">
    <source>
        <dbReference type="ARBA" id="ARBA00022692"/>
    </source>
</evidence>
<proteinExistence type="predicted"/>
<evidence type="ECO:0000256" key="4">
    <source>
        <dbReference type="ARBA" id="ARBA00023136"/>
    </source>
</evidence>
<gene>
    <name evidence="7" type="ORF">MKK62_15725</name>
</gene>
<protein>
    <recommendedName>
        <fullName evidence="6">Sodium/calcium exchanger membrane region domain-containing protein</fullName>
    </recommendedName>
</protein>
<feature type="transmembrane region" description="Helical" evidence="5">
    <location>
        <begin position="259"/>
        <end position="278"/>
    </location>
</feature>
<evidence type="ECO:0000313" key="8">
    <source>
        <dbReference type="Proteomes" id="UP001055336"/>
    </source>
</evidence>
<evidence type="ECO:0000256" key="1">
    <source>
        <dbReference type="ARBA" id="ARBA00004141"/>
    </source>
</evidence>
<dbReference type="Pfam" id="PF01699">
    <property type="entry name" value="Na_Ca_ex"/>
    <property type="match status" value="2"/>
</dbReference>
<feature type="transmembrane region" description="Helical" evidence="5">
    <location>
        <begin position="359"/>
        <end position="377"/>
    </location>
</feature>
<keyword evidence="4 5" id="KW-0472">Membrane</keyword>
<evidence type="ECO:0000256" key="5">
    <source>
        <dbReference type="SAM" id="Phobius"/>
    </source>
</evidence>
<feature type="transmembrane region" description="Helical" evidence="5">
    <location>
        <begin position="231"/>
        <end position="253"/>
    </location>
</feature>
<feature type="transmembrane region" description="Helical" evidence="5">
    <location>
        <begin position="330"/>
        <end position="347"/>
    </location>
</feature>
<feature type="transmembrane region" description="Helical" evidence="5">
    <location>
        <begin position="168"/>
        <end position="186"/>
    </location>
</feature>
<dbReference type="InterPro" id="IPR044880">
    <property type="entry name" value="NCX_ion-bd_dom_sf"/>
</dbReference>
<reference evidence="7" key="1">
    <citation type="submission" date="2022-08" db="EMBL/GenBank/DDBJ databases">
        <title>Whole genome sequencing of non-tuberculosis mycobacteria type-strains.</title>
        <authorList>
            <person name="Igarashi Y."/>
            <person name="Osugi A."/>
            <person name="Mitarai S."/>
        </authorList>
    </citation>
    <scope>NUCLEOTIDE SEQUENCE</scope>
    <source>
        <strain evidence="7">DSM 45127</strain>
    </source>
</reference>
<feature type="transmembrane region" description="Helical" evidence="5">
    <location>
        <begin position="20"/>
        <end position="41"/>
    </location>
</feature>
<comment type="subcellular location">
    <subcellularLocation>
        <location evidence="1">Membrane</location>
        <topology evidence="1">Multi-pass membrane protein</topology>
    </subcellularLocation>
</comment>
<feature type="transmembrane region" description="Helical" evidence="5">
    <location>
        <begin position="299"/>
        <end position="318"/>
    </location>
</feature>
<dbReference type="RefSeq" id="WP_240264057.1">
    <property type="nucleotide sequence ID" value="NZ_CP092488.2"/>
</dbReference>
<keyword evidence="2 5" id="KW-0812">Transmembrane</keyword>
<dbReference type="Proteomes" id="UP001055336">
    <property type="component" value="Chromosome"/>
</dbReference>
<name>A0ABY3VSA0_9MYCO</name>
<dbReference type="Gene3D" id="1.20.1420.30">
    <property type="entry name" value="NCX, central ion-binding region"/>
    <property type="match status" value="1"/>
</dbReference>
<dbReference type="InterPro" id="IPR004837">
    <property type="entry name" value="NaCa_Exmemb"/>
</dbReference>
<feature type="transmembrane region" description="Helical" evidence="5">
    <location>
        <begin position="89"/>
        <end position="116"/>
    </location>
</feature>
<dbReference type="InterPro" id="IPR004481">
    <property type="entry name" value="K/Na/Ca-exchanger"/>
</dbReference>
<feature type="domain" description="Sodium/calcium exchanger membrane region" evidence="6">
    <location>
        <begin position="238"/>
        <end position="371"/>
    </location>
</feature>
<keyword evidence="3 5" id="KW-1133">Transmembrane helix</keyword>